<evidence type="ECO:0000313" key="1">
    <source>
        <dbReference type="EMBL" id="QDV25763.1"/>
    </source>
</evidence>
<accession>A0A518GB20</accession>
<name>A0A518GB20_9BACT</name>
<dbReference type="Proteomes" id="UP000318017">
    <property type="component" value="Chromosome"/>
</dbReference>
<organism evidence="1 2">
    <name type="scientific">Aureliella helgolandensis</name>
    <dbReference type="NCBI Taxonomy" id="2527968"/>
    <lineage>
        <taxon>Bacteria</taxon>
        <taxon>Pseudomonadati</taxon>
        <taxon>Planctomycetota</taxon>
        <taxon>Planctomycetia</taxon>
        <taxon>Pirellulales</taxon>
        <taxon>Pirellulaceae</taxon>
        <taxon>Aureliella</taxon>
    </lineage>
</organism>
<dbReference type="EMBL" id="CP036298">
    <property type="protein sequence ID" value="QDV25763.1"/>
    <property type="molecule type" value="Genomic_DNA"/>
</dbReference>
<gene>
    <name evidence="1" type="ORF">Q31a_40900</name>
</gene>
<keyword evidence="2" id="KW-1185">Reference proteome</keyword>
<dbReference type="AlphaFoldDB" id="A0A518GB20"/>
<sequence>MARGLYEERCNRRSEPCDFQFVLTCRLAKVQENEQLCGILRISETHLLGTNRQMHERGDGGEQIRFGLGEQSEILTCGLLRMTMGWSYLQDLASYAFSFQLSSMNRVIPTTSFRVCLQLWMLVSSMWVGPVPVGHSHTNAMNSRGGGEALAQHLMRHHSDGSCDNVGCKWHVHWVIRESGYSGLHGEASAVPAMAVGGATSSELRDITLGDQPVTLLVFTPSLPTECILAGANWLSGHSLCRPSLSTFSSVMRC</sequence>
<protein>
    <submittedName>
        <fullName evidence="1">Uncharacterized protein</fullName>
    </submittedName>
</protein>
<evidence type="ECO:0000313" key="2">
    <source>
        <dbReference type="Proteomes" id="UP000318017"/>
    </source>
</evidence>
<reference evidence="1 2" key="1">
    <citation type="submission" date="2019-02" db="EMBL/GenBank/DDBJ databases">
        <title>Deep-cultivation of Planctomycetes and their phenomic and genomic characterization uncovers novel biology.</title>
        <authorList>
            <person name="Wiegand S."/>
            <person name="Jogler M."/>
            <person name="Boedeker C."/>
            <person name="Pinto D."/>
            <person name="Vollmers J."/>
            <person name="Rivas-Marin E."/>
            <person name="Kohn T."/>
            <person name="Peeters S.H."/>
            <person name="Heuer A."/>
            <person name="Rast P."/>
            <person name="Oberbeckmann S."/>
            <person name="Bunk B."/>
            <person name="Jeske O."/>
            <person name="Meyerdierks A."/>
            <person name="Storesund J.E."/>
            <person name="Kallscheuer N."/>
            <person name="Luecker S."/>
            <person name="Lage O.M."/>
            <person name="Pohl T."/>
            <person name="Merkel B.J."/>
            <person name="Hornburger P."/>
            <person name="Mueller R.-W."/>
            <person name="Bruemmer F."/>
            <person name="Labrenz M."/>
            <person name="Spormann A.M."/>
            <person name="Op den Camp H."/>
            <person name="Overmann J."/>
            <person name="Amann R."/>
            <person name="Jetten M.S.M."/>
            <person name="Mascher T."/>
            <person name="Medema M.H."/>
            <person name="Devos D.P."/>
            <person name="Kaster A.-K."/>
            <person name="Ovreas L."/>
            <person name="Rohde M."/>
            <person name="Galperin M.Y."/>
            <person name="Jogler C."/>
        </authorList>
    </citation>
    <scope>NUCLEOTIDE SEQUENCE [LARGE SCALE GENOMIC DNA]</scope>
    <source>
        <strain evidence="1 2">Q31a</strain>
    </source>
</reference>
<dbReference type="KEGG" id="ahel:Q31a_40900"/>
<proteinExistence type="predicted"/>